<dbReference type="PANTHER" id="PTHR30151">
    <property type="entry name" value="ALKANE SULFONATE ABC TRANSPORTER-RELATED, MEMBRANE SUBUNIT"/>
    <property type="match status" value="1"/>
</dbReference>
<sequence>MTDWSALMARPPLWLRVTLPCLFFVLVLVAWQIVVQMADISPLILPAPSAVFDDLWQHAGTLALSAWNTLLITLKAFALGTVAGILLAIAFSRSRLLELAVSPLLVLTQVTPTVAIAPLVLVWVGIDNVDSAILLLAAIIAFFPVTSNTMLGLRSVSHDLHDLFTVRRATSLQRLFLLELPAALPYTLAGARMAGGMALVGAVVAEFVAGSGTDAGLAWRISEAANRLNTPRMFAALFLLGLLGVAISGALSLLQYLCLRRWHESAVSRDR</sequence>
<dbReference type="CDD" id="cd06261">
    <property type="entry name" value="TM_PBP2"/>
    <property type="match status" value="1"/>
</dbReference>
<keyword evidence="6 7" id="KW-0472">Membrane</keyword>
<dbReference type="Proteomes" id="UP000562982">
    <property type="component" value="Unassembled WGS sequence"/>
</dbReference>
<reference evidence="9 12" key="2">
    <citation type="submission" date="2020-04" db="EMBL/GenBank/DDBJ databases">
        <title>Description of novel Gluconacetobacter.</title>
        <authorList>
            <person name="Sombolestani A."/>
        </authorList>
    </citation>
    <scope>NUCLEOTIDE SEQUENCE [LARGE SCALE GENOMIC DNA]</scope>
    <source>
        <strain evidence="9 12">LMG 1382</strain>
    </source>
</reference>
<keyword evidence="5 7" id="KW-1133">Transmembrane helix</keyword>
<dbReference type="InterPro" id="IPR000515">
    <property type="entry name" value="MetI-like"/>
</dbReference>
<evidence type="ECO:0000313" key="12">
    <source>
        <dbReference type="Proteomes" id="UP000562982"/>
    </source>
</evidence>
<evidence type="ECO:0000313" key="10">
    <source>
        <dbReference type="EMBL" id="RDI36838.1"/>
    </source>
</evidence>
<reference evidence="10 11" key="1">
    <citation type="submission" date="2018-07" db="EMBL/GenBank/DDBJ databases">
        <title>Genomic Encyclopedia of Type Strains, Phase IV (KMG-IV): sequencing the most valuable type-strain genomes for metagenomic binning, comparative biology and taxonomic classification.</title>
        <authorList>
            <person name="Goeker M."/>
        </authorList>
    </citation>
    <scope>NUCLEOTIDE SEQUENCE [LARGE SCALE GENOMIC DNA]</scope>
    <source>
        <strain evidence="10 11">DSM 5603</strain>
    </source>
</reference>
<dbReference type="PANTHER" id="PTHR30151:SF41">
    <property type="entry name" value="ABC TRANSPORTER PERMEASE PROTEIN"/>
    <property type="match status" value="1"/>
</dbReference>
<evidence type="ECO:0000256" key="6">
    <source>
        <dbReference type="ARBA" id="ARBA00023136"/>
    </source>
</evidence>
<dbReference type="Pfam" id="PF00528">
    <property type="entry name" value="BPD_transp_1"/>
    <property type="match status" value="1"/>
</dbReference>
<evidence type="ECO:0000256" key="2">
    <source>
        <dbReference type="ARBA" id="ARBA00022448"/>
    </source>
</evidence>
<comment type="similarity">
    <text evidence="7">Belongs to the binding-protein-dependent transport system permease family.</text>
</comment>
<dbReference type="PROSITE" id="PS50928">
    <property type="entry name" value="ABC_TM1"/>
    <property type="match status" value="1"/>
</dbReference>
<dbReference type="AlphaFoldDB" id="A0A370FZB7"/>
<dbReference type="RefSeq" id="WP_114728189.1">
    <property type="nucleotide sequence ID" value="NZ_BJMI01000036.1"/>
</dbReference>
<feature type="transmembrane region" description="Helical" evidence="7">
    <location>
        <begin position="70"/>
        <end position="92"/>
    </location>
</feature>
<feature type="transmembrane region" description="Helical" evidence="7">
    <location>
        <begin position="104"/>
        <end position="126"/>
    </location>
</feature>
<evidence type="ECO:0000259" key="8">
    <source>
        <dbReference type="PROSITE" id="PS50928"/>
    </source>
</evidence>
<evidence type="ECO:0000256" key="1">
    <source>
        <dbReference type="ARBA" id="ARBA00004651"/>
    </source>
</evidence>
<evidence type="ECO:0000256" key="4">
    <source>
        <dbReference type="ARBA" id="ARBA00022692"/>
    </source>
</evidence>
<dbReference type="GO" id="GO:0005886">
    <property type="term" value="C:plasma membrane"/>
    <property type="evidence" value="ECO:0007669"/>
    <property type="project" value="UniProtKB-SubCell"/>
</dbReference>
<dbReference type="OrthoDB" id="9792509at2"/>
<protein>
    <submittedName>
        <fullName evidence="9">ABC transporter permease</fullName>
    </submittedName>
    <submittedName>
        <fullName evidence="10">NitT/TauT family transport system permease protein</fullName>
    </submittedName>
</protein>
<comment type="caution">
    <text evidence="10">The sequence shown here is derived from an EMBL/GenBank/DDBJ whole genome shotgun (WGS) entry which is preliminary data.</text>
</comment>
<feature type="transmembrane region" description="Helical" evidence="7">
    <location>
        <begin position="132"/>
        <end position="153"/>
    </location>
</feature>
<keyword evidence="3" id="KW-1003">Cell membrane</keyword>
<feature type="transmembrane region" description="Helical" evidence="7">
    <location>
        <begin position="233"/>
        <end position="257"/>
    </location>
</feature>
<name>A0A370FZB7_GLULI</name>
<evidence type="ECO:0000256" key="7">
    <source>
        <dbReference type="RuleBase" id="RU363032"/>
    </source>
</evidence>
<dbReference type="InterPro" id="IPR035906">
    <property type="entry name" value="MetI-like_sf"/>
</dbReference>
<evidence type="ECO:0000256" key="5">
    <source>
        <dbReference type="ARBA" id="ARBA00022989"/>
    </source>
</evidence>
<keyword evidence="4 7" id="KW-0812">Transmembrane</keyword>
<dbReference type="SUPFAM" id="SSF161098">
    <property type="entry name" value="MetI-like"/>
    <property type="match status" value="1"/>
</dbReference>
<dbReference type="Gene3D" id="1.10.3720.10">
    <property type="entry name" value="MetI-like"/>
    <property type="match status" value="1"/>
</dbReference>
<gene>
    <name evidence="10" type="ORF">C7453_108130</name>
    <name evidence="9" type="ORF">HLH32_13045</name>
</gene>
<proteinExistence type="inferred from homology"/>
<evidence type="ECO:0000313" key="11">
    <source>
        <dbReference type="Proteomes" id="UP000254958"/>
    </source>
</evidence>
<feature type="transmembrane region" description="Helical" evidence="7">
    <location>
        <begin position="174"/>
        <end position="191"/>
    </location>
</feature>
<dbReference type="EMBL" id="QQAW01000008">
    <property type="protein sequence ID" value="RDI36838.1"/>
    <property type="molecule type" value="Genomic_DNA"/>
</dbReference>
<accession>A0A370FZB7</accession>
<comment type="subcellular location">
    <subcellularLocation>
        <location evidence="1 7">Cell membrane</location>
        <topology evidence="1 7">Multi-pass membrane protein</topology>
    </subcellularLocation>
</comment>
<evidence type="ECO:0000313" key="9">
    <source>
        <dbReference type="EMBL" id="MBB2187291.1"/>
    </source>
</evidence>
<dbReference type="EMBL" id="JABEQI010000007">
    <property type="protein sequence ID" value="MBB2187291.1"/>
    <property type="molecule type" value="Genomic_DNA"/>
</dbReference>
<dbReference type="GO" id="GO:0055085">
    <property type="term" value="P:transmembrane transport"/>
    <property type="evidence" value="ECO:0007669"/>
    <property type="project" value="InterPro"/>
</dbReference>
<organism evidence="10 11">
    <name type="scientific">Gluconacetobacter liquefaciens</name>
    <name type="common">Acetobacter liquefaciens</name>
    <dbReference type="NCBI Taxonomy" id="89584"/>
    <lineage>
        <taxon>Bacteria</taxon>
        <taxon>Pseudomonadati</taxon>
        <taxon>Pseudomonadota</taxon>
        <taxon>Alphaproteobacteria</taxon>
        <taxon>Acetobacterales</taxon>
        <taxon>Acetobacteraceae</taxon>
        <taxon>Gluconacetobacter</taxon>
    </lineage>
</organism>
<keyword evidence="2 7" id="KW-0813">Transport</keyword>
<dbReference type="Proteomes" id="UP000254958">
    <property type="component" value="Unassembled WGS sequence"/>
</dbReference>
<evidence type="ECO:0000256" key="3">
    <source>
        <dbReference type="ARBA" id="ARBA00022475"/>
    </source>
</evidence>
<feature type="domain" description="ABC transmembrane type-1" evidence="8">
    <location>
        <begin position="66"/>
        <end position="255"/>
    </location>
</feature>
<keyword evidence="11" id="KW-1185">Reference proteome</keyword>